<feature type="region of interest" description="Disordered" evidence="1">
    <location>
        <begin position="1"/>
        <end position="37"/>
    </location>
</feature>
<dbReference type="EMBL" id="CM029040">
    <property type="protein sequence ID" value="KAG2637819.1"/>
    <property type="molecule type" value="Genomic_DNA"/>
</dbReference>
<keyword evidence="3" id="KW-1185">Reference proteome</keyword>
<comment type="caution">
    <text evidence="2">The sequence shown here is derived from an EMBL/GenBank/DDBJ whole genome shotgun (WGS) entry which is preliminary data.</text>
</comment>
<organism evidence="2 3">
    <name type="scientific">Panicum virgatum</name>
    <name type="common">Blackwell switchgrass</name>
    <dbReference type="NCBI Taxonomy" id="38727"/>
    <lineage>
        <taxon>Eukaryota</taxon>
        <taxon>Viridiplantae</taxon>
        <taxon>Streptophyta</taxon>
        <taxon>Embryophyta</taxon>
        <taxon>Tracheophyta</taxon>
        <taxon>Spermatophyta</taxon>
        <taxon>Magnoliopsida</taxon>
        <taxon>Liliopsida</taxon>
        <taxon>Poales</taxon>
        <taxon>Poaceae</taxon>
        <taxon>PACMAD clade</taxon>
        <taxon>Panicoideae</taxon>
        <taxon>Panicodae</taxon>
        <taxon>Paniceae</taxon>
        <taxon>Panicinae</taxon>
        <taxon>Panicum</taxon>
        <taxon>Panicum sect. Hiantes</taxon>
    </lineage>
</organism>
<protein>
    <submittedName>
        <fullName evidence="2">Uncharacterized protein</fullName>
    </submittedName>
</protein>
<dbReference type="Proteomes" id="UP000823388">
    <property type="component" value="Chromosome 2N"/>
</dbReference>
<evidence type="ECO:0000313" key="2">
    <source>
        <dbReference type="EMBL" id="KAG2637819.1"/>
    </source>
</evidence>
<evidence type="ECO:0000256" key="1">
    <source>
        <dbReference type="SAM" id="MobiDB-lite"/>
    </source>
</evidence>
<name>A0A8T0W2U8_PANVG</name>
<gene>
    <name evidence="2" type="ORF">PVAP13_2NG546000</name>
</gene>
<dbReference type="AlphaFoldDB" id="A0A8T0W2U8"/>
<proteinExistence type="predicted"/>
<feature type="compositionally biased region" description="Low complexity" evidence="1">
    <location>
        <begin position="28"/>
        <end position="37"/>
    </location>
</feature>
<accession>A0A8T0W2U8</accession>
<reference evidence="2" key="1">
    <citation type="submission" date="2020-05" db="EMBL/GenBank/DDBJ databases">
        <title>WGS assembly of Panicum virgatum.</title>
        <authorList>
            <person name="Lovell J.T."/>
            <person name="Jenkins J."/>
            <person name="Shu S."/>
            <person name="Juenger T.E."/>
            <person name="Schmutz J."/>
        </authorList>
    </citation>
    <scope>NUCLEOTIDE SEQUENCE</scope>
    <source>
        <strain evidence="2">AP13</strain>
    </source>
</reference>
<feature type="compositionally biased region" description="Pro residues" evidence="1">
    <location>
        <begin position="17"/>
        <end position="27"/>
    </location>
</feature>
<sequence length="141" mass="15175">MEETGDRGRTVFEIPSAPVPNQSPPAPTRGTSSSSRCRFSSSRCLRGLPVLPSAILVHRRIAACPVDGASAMGGRGPVRCALGKRKPAHWFMLMPPSRCLVASATFEGKLRQARSQPEQILLMRGFAYSHFGCLVPLTGRG</sequence>
<feature type="compositionally biased region" description="Basic and acidic residues" evidence="1">
    <location>
        <begin position="1"/>
        <end position="10"/>
    </location>
</feature>
<evidence type="ECO:0000313" key="3">
    <source>
        <dbReference type="Proteomes" id="UP000823388"/>
    </source>
</evidence>